<proteinExistence type="predicted"/>
<dbReference type="AlphaFoldDB" id="A0ABD2Q3Q5"/>
<feature type="region of interest" description="Disordered" evidence="3">
    <location>
        <begin position="1"/>
        <end position="122"/>
    </location>
</feature>
<dbReference type="Pfam" id="PF00018">
    <property type="entry name" value="SH3_1"/>
    <property type="match status" value="1"/>
</dbReference>
<feature type="domain" description="SH3" evidence="4">
    <location>
        <begin position="412"/>
        <end position="476"/>
    </location>
</feature>
<sequence length="479" mass="51246">MSFNGSPAGGNDQWGSSQPAVPTTAPRASDSLMRSTPQQPSSPLNRASFNGFSAGGNGQWGSSQPVVPTSAPRASDFPIRTTPQQESSPLSRASFNGFSAGGNDQWSSSQPVVPTTAPRASDNWMRTAAEEPHTTSTPDDIWGSGQPATIPTLSNPTPVISKPNILPRSLPQRLPVVCDQQQPLIPPRATVPVAQPNPPTNLGANTTSSPARAESPRTVPTQDATTKNAFLLFQQMDQTLNSVARPLAKPPIKQPPAATESSIETKVASVKDARAAFEKNIQNSTITANDLMPKPIFTRPTPISTATMKAAPEPDNKIPIQSTPSSTTTGANHECWLELLHDFAAEVPTDLQASKGEFVEWLDAGEEIRSNPQMMVPDTWLCCRSVLGREGQIPGSYVRRVTARDELLQIEQTRPKACAIADFRADQEGDLDMKVGDKVFLFASSALDGAGWLRGQSSSSKKIGIFPANFVQVITPIPQ</sequence>
<keyword evidence="1 2" id="KW-0728">SH3 domain</keyword>
<name>A0ABD2Q3Q5_9PLAT</name>
<comment type="caution">
    <text evidence="5">The sequence shown here is derived from an EMBL/GenBank/DDBJ whole genome shotgun (WGS) entry which is preliminary data.</text>
</comment>
<evidence type="ECO:0000313" key="5">
    <source>
        <dbReference type="EMBL" id="KAL3313993.1"/>
    </source>
</evidence>
<evidence type="ECO:0000259" key="4">
    <source>
        <dbReference type="PROSITE" id="PS50002"/>
    </source>
</evidence>
<feature type="compositionally biased region" description="Polar residues" evidence="3">
    <location>
        <begin position="200"/>
        <end position="210"/>
    </location>
</feature>
<dbReference type="PROSITE" id="PS50002">
    <property type="entry name" value="SH3"/>
    <property type="match status" value="1"/>
</dbReference>
<reference evidence="5 6" key="1">
    <citation type="submission" date="2024-11" db="EMBL/GenBank/DDBJ databases">
        <title>Adaptive evolution of stress response genes in parasites aligns with host niche diversity.</title>
        <authorList>
            <person name="Hahn C."/>
            <person name="Resl P."/>
        </authorList>
    </citation>
    <scope>NUCLEOTIDE SEQUENCE [LARGE SCALE GENOMIC DNA]</scope>
    <source>
        <strain evidence="5">EGGRZ-B1_66</strain>
        <tissue evidence="5">Body</tissue>
    </source>
</reference>
<keyword evidence="6" id="KW-1185">Reference proteome</keyword>
<feature type="compositionally biased region" description="Polar residues" evidence="3">
    <location>
        <begin position="81"/>
        <end position="113"/>
    </location>
</feature>
<dbReference type="EMBL" id="JBJKFK010001130">
    <property type="protein sequence ID" value="KAL3313993.1"/>
    <property type="molecule type" value="Genomic_DNA"/>
</dbReference>
<dbReference type="SMART" id="SM00326">
    <property type="entry name" value="SH3"/>
    <property type="match status" value="2"/>
</dbReference>
<dbReference type="CDD" id="cd00174">
    <property type="entry name" value="SH3"/>
    <property type="match status" value="1"/>
</dbReference>
<accession>A0ABD2Q3Q5</accession>
<dbReference type="Proteomes" id="UP001626550">
    <property type="component" value="Unassembled WGS sequence"/>
</dbReference>
<evidence type="ECO:0000256" key="1">
    <source>
        <dbReference type="ARBA" id="ARBA00022443"/>
    </source>
</evidence>
<dbReference type="SUPFAM" id="SSF50044">
    <property type="entry name" value="SH3-domain"/>
    <property type="match status" value="2"/>
</dbReference>
<dbReference type="Gene3D" id="2.30.30.40">
    <property type="entry name" value="SH3 Domains"/>
    <property type="match status" value="2"/>
</dbReference>
<protein>
    <recommendedName>
        <fullName evidence="4">SH3 domain-containing protein</fullName>
    </recommendedName>
</protein>
<dbReference type="InterPro" id="IPR001452">
    <property type="entry name" value="SH3_domain"/>
</dbReference>
<evidence type="ECO:0000256" key="2">
    <source>
        <dbReference type="PROSITE-ProRule" id="PRU00192"/>
    </source>
</evidence>
<evidence type="ECO:0000256" key="3">
    <source>
        <dbReference type="SAM" id="MobiDB-lite"/>
    </source>
</evidence>
<organism evidence="5 6">
    <name type="scientific">Cichlidogyrus casuarinus</name>
    <dbReference type="NCBI Taxonomy" id="1844966"/>
    <lineage>
        <taxon>Eukaryota</taxon>
        <taxon>Metazoa</taxon>
        <taxon>Spiralia</taxon>
        <taxon>Lophotrochozoa</taxon>
        <taxon>Platyhelminthes</taxon>
        <taxon>Monogenea</taxon>
        <taxon>Monopisthocotylea</taxon>
        <taxon>Dactylogyridea</taxon>
        <taxon>Ancyrocephalidae</taxon>
        <taxon>Cichlidogyrus</taxon>
    </lineage>
</organism>
<evidence type="ECO:0000313" key="6">
    <source>
        <dbReference type="Proteomes" id="UP001626550"/>
    </source>
</evidence>
<dbReference type="InterPro" id="IPR036028">
    <property type="entry name" value="SH3-like_dom_sf"/>
</dbReference>
<feature type="compositionally biased region" description="Polar residues" evidence="3">
    <location>
        <begin position="32"/>
        <end position="51"/>
    </location>
</feature>
<feature type="region of interest" description="Disordered" evidence="3">
    <location>
        <begin position="189"/>
        <end position="222"/>
    </location>
</feature>
<gene>
    <name evidence="5" type="ORF">Ciccas_007399</name>
</gene>